<accession>A0A1A7BF96</accession>
<dbReference type="AlphaFoldDB" id="A0A1A7BF96"/>
<dbReference type="GO" id="GO:0016887">
    <property type="term" value="F:ATP hydrolysis activity"/>
    <property type="evidence" value="ECO:0007669"/>
    <property type="project" value="InterPro"/>
</dbReference>
<evidence type="ECO:0000256" key="5">
    <source>
        <dbReference type="ARBA" id="ARBA00022741"/>
    </source>
</evidence>
<evidence type="ECO:0000256" key="6">
    <source>
        <dbReference type="ARBA" id="ARBA00022840"/>
    </source>
</evidence>
<evidence type="ECO:0000259" key="10">
    <source>
        <dbReference type="PROSITE" id="PS50893"/>
    </source>
</evidence>
<dbReference type="InterPro" id="IPR017871">
    <property type="entry name" value="ABC_transporter-like_CS"/>
</dbReference>
<evidence type="ECO:0000256" key="2">
    <source>
        <dbReference type="ARBA" id="ARBA00022448"/>
    </source>
</evidence>
<dbReference type="Proteomes" id="UP000092484">
    <property type="component" value="Unassembled WGS sequence"/>
</dbReference>
<feature type="transmembrane region" description="Helical" evidence="9">
    <location>
        <begin position="236"/>
        <end position="258"/>
    </location>
</feature>
<evidence type="ECO:0000256" key="7">
    <source>
        <dbReference type="ARBA" id="ARBA00022989"/>
    </source>
</evidence>
<feature type="transmembrane region" description="Helical" evidence="9">
    <location>
        <begin position="158"/>
        <end position="175"/>
    </location>
</feature>
<feature type="transmembrane region" description="Helical" evidence="9">
    <location>
        <begin position="12"/>
        <end position="37"/>
    </location>
</feature>
<dbReference type="PROSITE" id="PS00211">
    <property type="entry name" value="ABC_TRANSPORTER_1"/>
    <property type="match status" value="1"/>
</dbReference>
<dbReference type="SUPFAM" id="SSF52540">
    <property type="entry name" value="P-loop containing nucleoside triphosphate hydrolases"/>
    <property type="match status" value="1"/>
</dbReference>
<evidence type="ECO:0000313" key="13">
    <source>
        <dbReference type="Proteomes" id="UP000092484"/>
    </source>
</evidence>
<dbReference type="InterPro" id="IPR003439">
    <property type="entry name" value="ABC_transporter-like_ATP-bd"/>
</dbReference>
<keyword evidence="3" id="KW-1003">Cell membrane</keyword>
<feature type="transmembrane region" description="Helical" evidence="9">
    <location>
        <begin position="57"/>
        <end position="77"/>
    </location>
</feature>
<evidence type="ECO:0000313" key="12">
    <source>
        <dbReference type="EMBL" id="OBV11198.1"/>
    </source>
</evidence>
<dbReference type="InterPro" id="IPR036640">
    <property type="entry name" value="ABC1_TM_sf"/>
</dbReference>
<dbReference type="Pfam" id="PF00664">
    <property type="entry name" value="ABC_membrane"/>
    <property type="match status" value="1"/>
</dbReference>
<evidence type="ECO:0000256" key="1">
    <source>
        <dbReference type="ARBA" id="ARBA00004651"/>
    </source>
</evidence>
<name>A0A1A7BF96_9SPHN</name>
<protein>
    <submittedName>
        <fullName evidence="12">ABC transporter ATP-binding protein</fullName>
    </submittedName>
</protein>
<dbReference type="PROSITE" id="PS50893">
    <property type="entry name" value="ABC_TRANSPORTER_2"/>
    <property type="match status" value="1"/>
</dbReference>
<reference evidence="12 13" key="1">
    <citation type="submission" date="2016-06" db="EMBL/GenBank/DDBJ databases">
        <title>Genome sequence of Porphyrobacter dokdonensis DSW-74.</title>
        <authorList>
            <person name="Kim J.F."/>
            <person name="Song J.Y."/>
        </authorList>
    </citation>
    <scope>NUCLEOTIDE SEQUENCE [LARGE SCALE GENOMIC DNA]</scope>
    <source>
        <strain evidence="12 13">DSW-74</strain>
    </source>
</reference>
<keyword evidence="5" id="KW-0547">Nucleotide-binding</keyword>
<feature type="domain" description="ABC transmembrane type-1" evidence="11">
    <location>
        <begin position="23"/>
        <end position="298"/>
    </location>
</feature>
<evidence type="ECO:0000256" key="4">
    <source>
        <dbReference type="ARBA" id="ARBA00022692"/>
    </source>
</evidence>
<dbReference type="RefSeq" id="WP_068863818.1">
    <property type="nucleotide sequence ID" value="NZ_LZYB01000003.1"/>
</dbReference>
<organism evidence="12 13">
    <name type="scientific">Erythrobacter dokdonensis DSW-74</name>
    <dbReference type="NCBI Taxonomy" id="1300349"/>
    <lineage>
        <taxon>Bacteria</taxon>
        <taxon>Pseudomonadati</taxon>
        <taxon>Pseudomonadota</taxon>
        <taxon>Alphaproteobacteria</taxon>
        <taxon>Sphingomonadales</taxon>
        <taxon>Erythrobacteraceae</taxon>
        <taxon>Erythrobacter/Porphyrobacter group</taxon>
        <taxon>Erythrobacter</taxon>
    </lineage>
</organism>
<dbReference type="GO" id="GO:0005886">
    <property type="term" value="C:plasma membrane"/>
    <property type="evidence" value="ECO:0007669"/>
    <property type="project" value="UniProtKB-SubCell"/>
</dbReference>
<comment type="subcellular location">
    <subcellularLocation>
        <location evidence="1">Cell membrane</location>
        <topology evidence="1">Multi-pass membrane protein</topology>
    </subcellularLocation>
</comment>
<dbReference type="InterPro" id="IPR003593">
    <property type="entry name" value="AAA+_ATPase"/>
</dbReference>
<keyword evidence="2" id="KW-0813">Transport</keyword>
<evidence type="ECO:0000259" key="11">
    <source>
        <dbReference type="PROSITE" id="PS50929"/>
    </source>
</evidence>
<dbReference type="PANTHER" id="PTHR43394:SF1">
    <property type="entry name" value="ATP-BINDING CASSETTE SUB-FAMILY B MEMBER 10, MITOCHONDRIAL"/>
    <property type="match status" value="1"/>
</dbReference>
<dbReference type="InterPro" id="IPR011527">
    <property type="entry name" value="ABC1_TM_dom"/>
</dbReference>
<dbReference type="SMART" id="SM00382">
    <property type="entry name" value="AAA"/>
    <property type="match status" value="1"/>
</dbReference>
<keyword evidence="6 12" id="KW-0067">ATP-binding</keyword>
<feature type="domain" description="ABC transporter" evidence="10">
    <location>
        <begin position="332"/>
        <end position="552"/>
    </location>
</feature>
<dbReference type="Pfam" id="PF00005">
    <property type="entry name" value="ABC_tran"/>
    <property type="match status" value="1"/>
</dbReference>
<evidence type="ECO:0000256" key="9">
    <source>
        <dbReference type="SAM" id="Phobius"/>
    </source>
</evidence>
<dbReference type="PATRIC" id="fig|1300349.4.peg.1601"/>
<dbReference type="PROSITE" id="PS50929">
    <property type="entry name" value="ABC_TM1F"/>
    <property type="match status" value="1"/>
</dbReference>
<proteinExistence type="predicted"/>
<sequence length="552" mass="59147">MNLNLLWNRARPFIGEIATLSGLSLLSSLAALAIPWLAGNFLAGVVGDVGDDLYPTVALLLTALVTLAIINIVVAVLSEHASGRILAGLRREVYAHIQAMPLSFHDHSRSGDLLALMTYEVENLSRFLTATLANVPAMIMTAAGASLLLFLIDPTIGLIVPIIVPVFFILARLFGRRLRNASRRFRKAETDLIMLAESDLEMISATKAFATEDSFQQRYGEAIEKARVLAVAQARLAAVLGPALALAAAIAAIAILVAGNGQIDNGGRTPGEVFTFLLYAALLTRPVGGLAETYGAFQIARGTLARLENVLSKPIEDGYAGTVRLGRAQGAIRLENVKFAYPGRPTIFDGLNLSIAPGQIVALTGENGLGKSTLVRLLLRFYEIDSGRITLDGIDISDLQIQDLRRQFGYVPQQPLLFNGTIAQNIAFDATDPDPVALKRAIDLAQASEFIDRLPHGLSTRVGDHGVRLSGGQRQRIALARALLRDPPIYILDEATSMYDLDSEAAFVEACIGALKGRTVIIISHRPASLALADRVLDATDLRLGGQAPEPG</sequence>
<dbReference type="InterPro" id="IPR027417">
    <property type="entry name" value="P-loop_NTPase"/>
</dbReference>
<dbReference type="Gene3D" id="1.20.1560.10">
    <property type="entry name" value="ABC transporter type 1, transmembrane domain"/>
    <property type="match status" value="1"/>
</dbReference>
<dbReference type="PANTHER" id="PTHR43394">
    <property type="entry name" value="ATP-DEPENDENT PERMEASE MDL1, MITOCHONDRIAL"/>
    <property type="match status" value="1"/>
</dbReference>
<keyword evidence="13" id="KW-1185">Reference proteome</keyword>
<evidence type="ECO:0000256" key="3">
    <source>
        <dbReference type="ARBA" id="ARBA00022475"/>
    </source>
</evidence>
<evidence type="ECO:0000256" key="8">
    <source>
        <dbReference type="ARBA" id="ARBA00023136"/>
    </source>
</evidence>
<dbReference type="InterPro" id="IPR039421">
    <property type="entry name" value="Type_1_exporter"/>
</dbReference>
<dbReference type="STRING" id="1300349.I603_1606"/>
<gene>
    <name evidence="12" type="ORF">I603_1606</name>
</gene>
<dbReference type="SUPFAM" id="SSF90123">
    <property type="entry name" value="ABC transporter transmembrane region"/>
    <property type="match status" value="1"/>
</dbReference>
<dbReference type="FunFam" id="3.40.50.300:FF:000299">
    <property type="entry name" value="ABC transporter ATP-binding protein/permease"/>
    <property type="match status" value="1"/>
</dbReference>
<keyword evidence="8 9" id="KW-0472">Membrane</keyword>
<keyword evidence="4 9" id="KW-0812">Transmembrane</keyword>
<comment type="caution">
    <text evidence="12">The sequence shown here is derived from an EMBL/GenBank/DDBJ whole genome shotgun (WGS) entry which is preliminary data.</text>
</comment>
<dbReference type="EMBL" id="LZYB01000003">
    <property type="protein sequence ID" value="OBV11198.1"/>
    <property type="molecule type" value="Genomic_DNA"/>
</dbReference>
<keyword evidence="7 9" id="KW-1133">Transmembrane helix</keyword>
<dbReference type="GO" id="GO:0015421">
    <property type="term" value="F:ABC-type oligopeptide transporter activity"/>
    <property type="evidence" value="ECO:0007669"/>
    <property type="project" value="TreeGrafter"/>
</dbReference>
<dbReference type="GO" id="GO:0005524">
    <property type="term" value="F:ATP binding"/>
    <property type="evidence" value="ECO:0007669"/>
    <property type="project" value="UniProtKB-KW"/>
</dbReference>
<feature type="transmembrane region" description="Helical" evidence="9">
    <location>
        <begin position="127"/>
        <end position="152"/>
    </location>
</feature>
<dbReference type="Gene3D" id="3.40.50.300">
    <property type="entry name" value="P-loop containing nucleotide triphosphate hydrolases"/>
    <property type="match status" value="1"/>
</dbReference>